<dbReference type="PANTHER" id="PTHR33755">
    <property type="entry name" value="TOXIN PARE1-RELATED"/>
    <property type="match status" value="1"/>
</dbReference>
<organism evidence="3 4">
    <name type="scientific">Pseudolysinimonas yzui</name>
    <dbReference type="NCBI Taxonomy" id="2708254"/>
    <lineage>
        <taxon>Bacteria</taxon>
        <taxon>Bacillati</taxon>
        <taxon>Actinomycetota</taxon>
        <taxon>Actinomycetes</taxon>
        <taxon>Micrococcales</taxon>
        <taxon>Microbacteriaceae</taxon>
        <taxon>Pseudolysinimonas</taxon>
    </lineage>
</organism>
<keyword evidence="2" id="KW-1277">Toxin-antitoxin system</keyword>
<reference evidence="3" key="1">
    <citation type="journal article" date="2014" name="Int. J. Syst. Evol. Microbiol.">
        <title>Complete genome sequence of Corynebacterium casei LMG S-19264T (=DSM 44701T), isolated from a smear-ripened cheese.</title>
        <authorList>
            <consortium name="US DOE Joint Genome Institute (JGI-PGF)"/>
            <person name="Walter F."/>
            <person name="Albersmeier A."/>
            <person name="Kalinowski J."/>
            <person name="Ruckert C."/>
        </authorList>
    </citation>
    <scope>NUCLEOTIDE SEQUENCE</scope>
    <source>
        <strain evidence="3">CGMCC 1.16548</strain>
    </source>
</reference>
<dbReference type="PANTHER" id="PTHR33755:SF8">
    <property type="entry name" value="TOXIN PARE2"/>
    <property type="match status" value="1"/>
</dbReference>
<reference evidence="3" key="2">
    <citation type="submission" date="2020-09" db="EMBL/GenBank/DDBJ databases">
        <authorList>
            <person name="Sun Q."/>
            <person name="Zhou Y."/>
        </authorList>
    </citation>
    <scope>NUCLEOTIDE SEQUENCE</scope>
    <source>
        <strain evidence="3">CGMCC 1.16548</strain>
    </source>
</reference>
<comment type="similarity">
    <text evidence="1">Belongs to the RelE toxin family.</text>
</comment>
<dbReference type="InterPro" id="IPR035093">
    <property type="entry name" value="RelE/ParE_toxin_dom_sf"/>
</dbReference>
<dbReference type="InterPro" id="IPR007712">
    <property type="entry name" value="RelE/ParE_toxin"/>
</dbReference>
<keyword evidence="4" id="KW-1185">Reference proteome</keyword>
<dbReference type="EMBL" id="BNAI01000002">
    <property type="protein sequence ID" value="GHF12556.1"/>
    <property type="molecule type" value="Genomic_DNA"/>
</dbReference>
<gene>
    <name evidence="3" type="ORF">GCM10011600_11670</name>
</gene>
<protein>
    <recommendedName>
        <fullName evidence="5">Type II toxin-antitoxin system RelE/ParE family toxin</fullName>
    </recommendedName>
</protein>
<dbReference type="Gene3D" id="3.30.2310.20">
    <property type="entry name" value="RelE-like"/>
    <property type="match status" value="1"/>
</dbReference>
<dbReference type="Proteomes" id="UP000617531">
    <property type="component" value="Unassembled WGS sequence"/>
</dbReference>
<evidence type="ECO:0008006" key="5">
    <source>
        <dbReference type="Google" id="ProtNLM"/>
    </source>
</evidence>
<dbReference type="AlphaFoldDB" id="A0A8J3GPY4"/>
<name>A0A8J3GPY4_9MICO</name>
<proteinExistence type="inferred from homology"/>
<accession>A0A8J3GPY4</accession>
<evidence type="ECO:0000256" key="1">
    <source>
        <dbReference type="ARBA" id="ARBA00006226"/>
    </source>
</evidence>
<comment type="caution">
    <text evidence="3">The sequence shown here is derived from an EMBL/GenBank/DDBJ whole genome shotgun (WGS) entry which is preliminary data.</text>
</comment>
<sequence>MTFAISLSGNAQRDFHRAQAYYDAEAPEQTHRFIDEFFATTRLVQDYPHSAPAVRGSARRVSMRIFPYQLWYRIRAEAEVIEVIAVLHHRQDPARIGERLDGSD</sequence>
<dbReference type="SUPFAM" id="SSF143011">
    <property type="entry name" value="RelE-like"/>
    <property type="match status" value="1"/>
</dbReference>
<dbReference type="InterPro" id="IPR051803">
    <property type="entry name" value="TA_system_RelE-like_toxin"/>
</dbReference>
<evidence type="ECO:0000256" key="2">
    <source>
        <dbReference type="ARBA" id="ARBA00022649"/>
    </source>
</evidence>
<dbReference type="Pfam" id="PF05016">
    <property type="entry name" value="ParE_toxin"/>
    <property type="match status" value="1"/>
</dbReference>
<evidence type="ECO:0000313" key="4">
    <source>
        <dbReference type="Proteomes" id="UP000617531"/>
    </source>
</evidence>
<dbReference type="RefSeq" id="WP_191282548.1">
    <property type="nucleotide sequence ID" value="NZ_BNAI01000002.1"/>
</dbReference>
<evidence type="ECO:0000313" key="3">
    <source>
        <dbReference type="EMBL" id="GHF12556.1"/>
    </source>
</evidence>